<evidence type="ECO:0000313" key="2">
    <source>
        <dbReference type="Proteomes" id="UP000017133"/>
    </source>
</evidence>
<name>U7QY61_PHOTE</name>
<comment type="caution">
    <text evidence="1">The sequence shown here is derived from an EMBL/GenBank/DDBJ whole genome shotgun (WGS) entry which is preliminary data.</text>
</comment>
<organism evidence="1 2">
    <name type="scientific">Photorhabdus temperata J3</name>
    <dbReference type="NCBI Taxonomy" id="1389415"/>
    <lineage>
        <taxon>Bacteria</taxon>
        <taxon>Pseudomonadati</taxon>
        <taxon>Pseudomonadota</taxon>
        <taxon>Gammaproteobacteria</taxon>
        <taxon>Enterobacterales</taxon>
        <taxon>Morganellaceae</taxon>
        <taxon>Photorhabdus</taxon>
    </lineage>
</organism>
<reference evidence="1 2" key="1">
    <citation type="submission" date="2013-10" db="EMBL/GenBank/DDBJ databases">
        <title>Whole Genome Shotgun Sequence of Photorhabdus temperata J3.</title>
        <authorList>
            <person name="Park G.-S."/>
            <person name="Hong S.-J."/>
            <person name="Shin J.-H."/>
        </authorList>
    </citation>
    <scope>NUCLEOTIDE SEQUENCE [LARGE SCALE GENOMIC DNA]</scope>
    <source>
        <strain evidence="1 2">J3</strain>
    </source>
</reference>
<evidence type="ECO:0000313" key="1">
    <source>
        <dbReference type="EMBL" id="ERT12988.1"/>
    </source>
</evidence>
<protein>
    <submittedName>
        <fullName evidence="1">Uncharacterized protein</fullName>
    </submittedName>
</protein>
<gene>
    <name evidence="1" type="ORF">O185_11190</name>
</gene>
<accession>U7QY61</accession>
<dbReference type="RefSeq" id="WP_021324780.1">
    <property type="nucleotide sequence ID" value="NZ_AXDT01000097.1"/>
</dbReference>
<dbReference type="Proteomes" id="UP000017133">
    <property type="component" value="Unassembled WGS sequence"/>
</dbReference>
<dbReference type="PATRIC" id="fig|1389415.4.peg.2237"/>
<dbReference type="AlphaFoldDB" id="U7QY61"/>
<keyword evidence="2" id="KW-1185">Reference proteome</keyword>
<sequence length="49" mass="5721">MFVLNPDRECFGLHYHNVLLYTKINHKISVGGVPLEAVKQYIEQQSRPH</sequence>
<dbReference type="EMBL" id="AXDT01000097">
    <property type="protein sequence ID" value="ERT12988.1"/>
    <property type="molecule type" value="Genomic_DNA"/>
</dbReference>
<proteinExistence type="predicted"/>